<dbReference type="EMBL" id="CAJZBQ010000051">
    <property type="protein sequence ID" value="CAG9330149.1"/>
    <property type="molecule type" value="Genomic_DNA"/>
</dbReference>
<dbReference type="InterPro" id="IPR036047">
    <property type="entry name" value="F-box-like_dom_sf"/>
</dbReference>
<evidence type="ECO:0008006" key="3">
    <source>
        <dbReference type="Google" id="ProtNLM"/>
    </source>
</evidence>
<dbReference type="Proteomes" id="UP001162131">
    <property type="component" value="Unassembled WGS sequence"/>
</dbReference>
<dbReference type="AlphaFoldDB" id="A0AAU9JWN1"/>
<reference evidence="1" key="1">
    <citation type="submission" date="2021-09" db="EMBL/GenBank/DDBJ databases">
        <authorList>
            <consortium name="AG Swart"/>
            <person name="Singh M."/>
            <person name="Singh A."/>
            <person name="Seah K."/>
            <person name="Emmerich C."/>
        </authorList>
    </citation>
    <scope>NUCLEOTIDE SEQUENCE</scope>
    <source>
        <strain evidence="1">ATCC30299</strain>
    </source>
</reference>
<keyword evidence="2" id="KW-1185">Reference proteome</keyword>
<evidence type="ECO:0000313" key="2">
    <source>
        <dbReference type="Proteomes" id="UP001162131"/>
    </source>
</evidence>
<dbReference type="Gene3D" id="1.20.1280.50">
    <property type="match status" value="1"/>
</dbReference>
<sequence length="424" mass="49566">MWDYKYGQSTHKIRLAPDVLMPRLKVSGKSEDVLLKPLTYMHGLDIIKLAPVCKSWYNVVWDPSLWLDLCNWFKHPDRMKALGELAEGKIKLLEKEYKRIKNMSQYRNEEDLAGIVGSPLPNELTERQKQGFRYRFIYAHLLFKTCFECASPENKLRFLPILRRSICYTCAKLPRYEMISHENAEIDYSVTKADLNKHEIEGLKVPDPFHPGKYMLVYYLDDILKISRAKSDPRAPNSAQKRELEDKRKTELIYLLKQENLSDRYIDECIYTEGTACYSYIQGKSRRPVEKIVATMKKKYEQAKAKIAELDDDEEEMPLPEADVIIPLKKPKLELSDTQKENRRKELTERLKLMGVNLEEIEMNDEDGIFCAYVNGRTKQDIGPVAGAIWRDHKPVFTGIPFRTCQRKEDLDMKIETNNYGNFS</sequence>
<comment type="caution">
    <text evidence="1">The sequence shown here is derived from an EMBL/GenBank/DDBJ whole genome shotgun (WGS) entry which is preliminary data.</text>
</comment>
<dbReference type="InterPro" id="IPR037129">
    <property type="entry name" value="XPA_sf"/>
</dbReference>
<evidence type="ECO:0000313" key="1">
    <source>
        <dbReference type="EMBL" id="CAG9330149.1"/>
    </source>
</evidence>
<dbReference type="SUPFAM" id="SSF81383">
    <property type="entry name" value="F-box domain"/>
    <property type="match status" value="1"/>
</dbReference>
<name>A0AAU9JWN1_9CILI</name>
<dbReference type="Gene3D" id="3.90.530.10">
    <property type="entry name" value="XPA C-terminal domain"/>
    <property type="match status" value="1"/>
</dbReference>
<accession>A0AAU9JWN1</accession>
<gene>
    <name evidence="1" type="ORF">BSTOLATCC_MIC50751</name>
</gene>
<proteinExistence type="predicted"/>
<protein>
    <recommendedName>
        <fullName evidence="3">F-box domain-containing protein</fullName>
    </recommendedName>
</protein>
<organism evidence="1 2">
    <name type="scientific">Blepharisma stoltei</name>
    <dbReference type="NCBI Taxonomy" id="1481888"/>
    <lineage>
        <taxon>Eukaryota</taxon>
        <taxon>Sar</taxon>
        <taxon>Alveolata</taxon>
        <taxon>Ciliophora</taxon>
        <taxon>Postciliodesmatophora</taxon>
        <taxon>Heterotrichea</taxon>
        <taxon>Heterotrichida</taxon>
        <taxon>Blepharismidae</taxon>
        <taxon>Blepharisma</taxon>
    </lineage>
</organism>